<reference evidence="2 3" key="1">
    <citation type="submission" date="2020-08" db="EMBL/GenBank/DDBJ databases">
        <title>Genomic Encyclopedia of Type Strains, Phase III (KMG-III): the genomes of soil and plant-associated and newly described type strains.</title>
        <authorList>
            <person name="Whitman W."/>
        </authorList>
    </citation>
    <scope>NUCLEOTIDE SEQUENCE [LARGE SCALE GENOMIC DNA]</scope>
    <source>
        <strain evidence="2 3">CECT 8897</strain>
    </source>
</reference>
<dbReference type="Gene3D" id="3.90.550.10">
    <property type="entry name" value="Spore Coat Polysaccharide Biosynthesis Protein SpsA, Chain A"/>
    <property type="match status" value="1"/>
</dbReference>
<organism evidence="2 3">
    <name type="scientific">Pseudoduganella violacea</name>
    <dbReference type="NCBI Taxonomy" id="1715466"/>
    <lineage>
        <taxon>Bacteria</taxon>
        <taxon>Pseudomonadati</taxon>
        <taxon>Pseudomonadota</taxon>
        <taxon>Betaproteobacteria</taxon>
        <taxon>Burkholderiales</taxon>
        <taxon>Oxalobacteraceae</taxon>
        <taxon>Telluria group</taxon>
        <taxon>Pseudoduganella</taxon>
    </lineage>
</organism>
<sequence>MSVRIAVVIPYFQREAGILAKALRSVFAQTVAADLDIIVVDDASPVSARSELAQLPPQQAARVRLIEQANAGPAAARNKALDQVAPGTEYVAFLDSDDEWTEVHLANALHALEAGHDFYFTDFYQLNQSVSAFSRARRITPSEHALLPGRSELHVYQGDMQDQVLSGNVIGTPTVVYRYASFPRLRFREEFVYAGEDYLFWLDLSSQTRRIAFSSASECICGAGVNIFSGSGWGTEKSLIRLHHEMKYKKAIARLFPLSERQIEDNRRAVRTLRKSFVADVLHRLMHGKPFRDVLLKQWRIDARSVLYFLPLAITILLRR</sequence>
<feature type="domain" description="Glycosyltransferase 2-like" evidence="1">
    <location>
        <begin position="7"/>
        <end position="148"/>
    </location>
</feature>
<keyword evidence="2" id="KW-0328">Glycosyltransferase</keyword>
<dbReference type="CDD" id="cd00761">
    <property type="entry name" value="Glyco_tranf_GTA_type"/>
    <property type="match status" value="1"/>
</dbReference>
<keyword evidence="2" id="KW-0808">Transferase</keyword>
<dbReference type="GO" id="GO:0016758">
    <property type="term" value="F:hexosyltransferase activity"/>
    <property type="evidence" value="ECO:0007669"/>
    <property type="project" value="UniProtKB-ARBA"/>
</dbReference>
<proteinExistence type="predicted"/>
<evidence type="ECO:0000313" key="2">
    <source>
        <dbReference type="EMBL" id="MBB3117077.1"/>
    </source>
</evidence>
<dbReference type="InterPro" id="IPR029044">
    <property type="entry name" value="Nucleotide-diphossugar_trans"/>
</dbReference>
<dbReference type="AlphaFoldDB" id="A0A7W5B5V0"/>
<evidence type="ECO:0000259" key="1">
    <source>
        <dbReference type="Pfam" id="PF00535"/>
    </source>
</evidence>
<comment type="caution">
    <text evidence="2">The sequence shown here is derived from an EMBL/GenBank/DDBJ whole genome shotgun (WGS) entry which is preliminary data.</text>
</comment>
<accession>A0A7W5B5V0</accession>
<dbReference type="Proteomes" id="UP000541535">
    <property type="component" value="Unassembled WGS sequence"/>
</dbReference>
<name>A0A7W5B5V0_9BURK</name>
<keyword evidence="3" id="KW-1185">Reference proteome</keyword>
<dbReference type="PANTHER" id="PTHR22916:SF3">
    <property type="entry name" value="UDP-GLCNAC:BETAGAL BETA-1,3-N-ACETYLGLUCOSAMINYLTRANSFERASE-LIKE PROTEIN 1"/>
    <property type="match status" value="1"/>
</dbReference>
<dbReference type="RefSeq" id="WP_183439080.1">
    <property type="nucleotide sequence ID" value="NZ_JACHXD010000001.1"/>
</dbReference>
<dbReference type="Pfam" id="PF00535">
    <property type="entry name" value="Glycos_transf_2"/>
    <property type="match status" value="1"/>
</dbReference>
<dbReference type="EC" id="2.4.-.-" evidence="2"/>
<gene>
    <name evidence="2" type="ORF">FHS03_000096</name>
</gene>
<evidence type="ECO:0000313" key="3">
    <source>
        <dbReference type="Proteomes" id="UP000541535"/>
    </source>
</evidence>
<protein>
    <submittedName>
        <fullName evidence="2">Succinoglycan biosynthesis protein ExoW</fullName>
        <ecNumber evidence="2">2.4.-.-</ecNumber>
    </submittedName>
</protein>
<dbReference type="EMBL" id="JACHXD010000001">
    <property type="protein sequence ID" value="MBB3117077.1"/>
    <property type="molecule type" value="Genomic_DNA"/>
</dbReference>
<dbReference type="InterPro" id="IPR001173">
    <property type="entry name" value="Glyco_trans_2-like"/>
</dbReference>
<dbReference type="PANTHER" id="PTHR22916">
    <property type="entry name" value="GLYCOSYLTRANSFERASE"/>
    <property type="match status" value="1"/>
</dbReference>
<dbReference type="SUPFAM" id="SSF53448">
    <property type="entry name" value="Nucleotide-diphospho-sugar transferases"/>
    <property type="match status" value="1"/>
</dbReference>